<dbReference type="AlphaFoldDB" id="A0A1I2YAD9"/>
<name>A0A1I2YAD9_9FIRM</name>
<protein>
    <submittedName>
        <fullName evidence="1">Uncharacterized protein</fullName>
    </submittedName>
</protein>
<gene>
    <name evidence="1" type="ORF">SAMN05660649_04270</name>
</gene>
<evidence type="ECO:0000313" key="2">
    <source>
        <dbReference type="Proteomes" id="UP000199337"/>
    </source>
</evidence>
<proteinExistence type="predicted"/>
<organism evidence="1 2">
    <name type="scientific">Desulfotruncus arcticus DSM 17038</name>
    <dbReference type="NCBI Taxonomy" id="1121424"/>
    <lineage>
        <taxon>Bacteria</taxon>
        <taxon>Bacillati</taxon>
        <taxon>Bacillota</taxon>
        <taxon>Clostridia</taxon>
        <taxon>Eubacteriales</taxon>
        <taxon>Desulfallaceae</taxon>
        <taxon>Desulfotruncus</taxon>
    </lineage>
</organism>
<dbReference type="EMBL" id="FOOX01000020">
    <property type="protein sequence ID" value="SFH21331.1"/>
    <property type="molecule type" value="Genomic_DNA"/>
</dbReference>
<evidence type="ECO:0000313" key="1">
    <source>
        <dbReference type="EMBL" id="SFH21331.1"/>
    </source>
</evidence>
<dbReference type="RefSeq" id="WP_092474175.1">
    <property type="nucleotide sequence ID" value="NZ_FOOX01000020.1"/>
</dbReference>
<keyword evidence="2" id="KW-1185">Reference proteome</keyword>
<reference evidence="2" key="1">
    <citation type="submission" date="2016-10" db="EMBL/GenBank/DDBJ databases">
        <authorList>
            <person name="Varghese N."/>
            <person name="Submissions S."/>
        </authorList>
    </citation>
    <scope>NUCLEOTIDE SEQUENCE [LARGE SCALE GENOMIC DNA]</scope>
    <source>
        <strain evidence="2">DSM 17038</strain>
    </source>
</reference>
<sequence length="348" mass="38735">MKIISSEILKEDRRKQTIEADVLYVSPSGEIKSVKKKIVNGEMEVFELANPVGEMITTPAGLENVVQKSVIDLELGRESVPLLYTPIYRRTEDANFTEFVDVKPFTGAQVIFLVHAELEEVKFGTRKIGVKDTVPIITCAAGLQWTEDMVLYDKTWEMAEANRSFGEAYNALLNHIHLSPIIKFNYAAKNKTAADAAGATKLEKLRNTIKAGLIHASLDKNTDTRSPRRPNILLAHSSNRWDIEECLQRMQIGGTIYPAISQIDTLIFYDGWSAVVGEKTYDYSGVDSGKAYLIEGQKYFRELVKHDLRIDASGADITRLVEDAMVGRARRGVIASPANAVEELTLPA</sequence>
<dbReference type="OrthoDB" id="1676014at2"/>
<dbReference type="STRING" id="341036.SAMN05660649_04270"/>
<accession>A0A1I2YAD9</accession>
<dbReference type="Proteomes" id="UP000199337">
    <property type="component" value="Unassembled WGS sequence"/>
</dbReference>